<dbReference type="InterPro" id="IPR058582">
    <property type="entry name" value="KH_NusA_2nd"/>
</dbReference>
<dbReference type="Pfam" id="PF26594">
    <property type="entry name" value="KH_NusA_2nd"/>
    <property type="match status" value="1"/>
</dbReference>
<evidence type="ECO:0000256" key="7">
    <source>
        <dbReference type="HAMAP-Rule" id="MF_00945"/>
    </source>
</evidence>
<dbReference type="SUPFAM" id="SSF69705">
    <property type="entry name" value="Transcription factor NusA, N-terminal domain"/>
    <property type="match status" value="1"/>
</dbReference>
<evidence type="ECO:0000313" key="10">
    <source>
        <dbReference type="EMBL" id="RJO60082.1"/>
    </source>
</evidence>
<evidence type="ECO:0000256" key="4">
    <source>
        <dbReference type="ARBA" id="ARBA00022884"/>
    </source>
</evidence>
<dbReference type="Gene3D" id="3.30.300.20">
    <property type="match status" value="2"/>
</dbReference>
<sequence length="508" mass="55512">MQVKFAQAIGQICDEKNLSRDVVMETVKAALASAYKKDYGSKDQEVRVEIDEETGAIKVYVIKEVVDEVEDKMTQISVVDASKVKKGAKVGDSVEILDIPADFGRIAAQTAKQVIIQRIREAERDMVFEEFKDKEGELANGTIQRVEGDTVIVDLGKATGVLYKSEQMAGEHYYTGQRVKVYVVKVESATRGPQIILSRSHPDMVRKLFEMEVPEILAGTIEIKSIAREGGERTKIAVYTNQEGIDPVGALVGQRGSRVQSVMNEIGDEKIDIILWDEDIKTYIINALSPAKVIEVKTDEKEKKATVKVPEDQLSLAIGKKGQNVRLAAKLTGWNVDIAGTDDAGIEGVQMAAQETQPKKKAADLEDEIIKNISSQENSEEGKSDTEVDAQEAGSEEEAKQAQEAKTEEGLAKEISGEAESKEPKIIKDEREPIEGSDVAETPYAGETVAEAVLDEEKIKGEKQPEGKNVEDVLNEEAASSQEEKGSASESKKAEVPTDSVGEEPSKK</sequence>
<dbReference type="InterPro" id="IPR009019">
    <property type="entry name" value="KH_sf_prok-type"/>
</dbReference>
<accession>A0A419DAJ6</accession>
<keyword evidence="6 7" id="KW-0804">Transcription</keyword>
<comment type="subunit">
    <text evidence="7">Monomer. Binds directly to the core enzyme of the DNA-dependent RNA polymerase and to nascent RNA.</text>
</comment>
<evidence type="ECO:0000256" key="8">
    <source>
        <dbReference type="SAM" id="MobiDB-lite"/>
    </source>
</evidence>
<dbReference type="SUPFAM" id="SSF54814">
    <property type="entry name" value="Prokaryotic type KH domain (KH-domain type II)"/>
    <property type="match status" value="2"/>
</dbReference>
<comment type="caution">
    <text evidence="10">The sequence shown here is derived from an EMBL/GenBank/DDBJ whole genome shotgun (WGS) entry which is preliminary data.</text>
</comment>
<feature type="compositionally biased region" description="Basic and acidic residues" evidence="8">
    <location>
        <begin position="482"/>
        <end position="496"/>
    </location>
</feature>
<evidence type="ECO:0000256" key="1">
    <source>
        <dbReference type="ARBA" id="ARBA00022472"/>
    </source>
</evidence>
<dbReference type="CDD" id="cd02134">
    <property type="entry name" value="KH-II_NusA_rpt1"/>
    <property type="match status" value="1"/>
</dbReference>
<dbReference type="InterPro" id="IPR003029">
    <property type="entry name" value="S1_domain"/>
</dbReference>
<dbReference type="InterPro" id="IPR015946">
    <property type="entry name" value="KH_dom-like_a/b"/>
</dbReference>
<dbReference type="Gene3D" id="2.40.50.140">
    <property type="entry name" value="Nucleic acid-binding proteins"/>
    <property type="match status" value="1"/>
</dbReference>
<dbReference type="AlphaFoldDB" id="A0A419DAJ6"/>
<dbReference type="InterPro" id="IPR036555">
    <property type="entry name" value="NusA_N_sf"/>
</dbReference>
<reference evidence="10 11" key="1">
    <citation type="journal article" date="2017" name="ISME J.">
        <title>Energy and carbon metabolisms in a deep terrestrial subsurface fluid microbial community.</title>
        <authorList>
            <person name="Momper L."/>
            <person name="Jungbluth S.P."/>
            <person name="Lee M.D."/>
            <person name="Amend J.P."/>
        </authorList>
    </citation>
    <scope>NUCLEOTIDE SEQUENCE [LARGE SCALE GENOMIC DNA]</scope>
    <source>
        <strain evidence="10">SURF_29</strain>
    </source>
</reference>
<comment type="subcellular location">
    <subcellularLocation>
        <location evidence="7">Cytoplasm</location>
    </subcellularLocation>
</comment>
<evidence type="ECO:0000313" key="11">
    <source>
        <dbReference type="Proteomes" id="UP000285655"/>
    </source>
</evidence>
<name>A0A419DAJ6_9BACT</name>
<protein>
    <recommendedName>
        <fullName evidence="7">Transcription termination/antitermination protein NusA</fullName>
    </recommendedName>
</protein>
<dbReference type="GO" id="GO:0006353">
    <property type="term" value="P:DNA-templated transcription termination"/>
    <property type="evidence" value="ECO:0007669"/>
    <property type="project" value="UniProtKB-UniRule"/>
</dbReference>
<dbReference type="FunFam" id="3.30.300.20:FF:000005">
    <property type="entry name" value="Transcription termination/antitermination protein NusA"/>
    <property type="match status" value="1"/>
</dbReference>
<keyword evidence="5 7" id="KW-0805">Transcription regulation</keyword>
<comment type="similarity">
    <text evidence="7">Belongs to the NusA family.</text>
</comment>
<dbReference type="PROSITE" id="PS50084">
    <property type="entry name" value="KH_TYPE_1"/>
    <property type="match status" value="1"/>
</dbReference>
<dbReference type="PROSITE" id="PS50126">
    <property type="entry name" value="S1"/>
    <property type="match status" value="1"/>
</dbReference>
<dbReference type="GO" id="GO:0005829">
    <property type="term" value="C:cytosol"/>
    <property type="evidence" value="ECO:0007669"/>
    <property type="project" value="TreeGrafter"/>
</dbReference>
<dbReference type="HAMAP" id="MF_00945_B">
    <property type="entry name" value="NusA_B"/>
    <property type="match status" value="1"/>
</dbReference>
<evidence type="ECO:0000256" key="5">
    <source>
        <dbReference type="ARBA" id="ARBA00023015"/>
    </source>
</evidence>
<dbReference type="GO" id="GO:0031564">
    <property type="term" value="P:transcription antitermination"/>
    <property type="evidence" value="ECO:0007669"/>
    <property type="project" value="UniProtKB-UniRule"/>
</dbReference>
<feature type="domain" description="S1 motif" evidence="9">
    <location>
        <begin position="136"/>
        <end position="200"/>
    </location>
</feature>
<dbReference type="SUPFAM" id="SSF50249">
    <property type="entry name" value="Nucleic acid-binding proteins"/>
    <property type="match status" value="1"/>
</dbReference>
<evidence type="ECO:0000256" key="6">
    <source>
        <dbReference type="ARBA" id="ARBA00023163"/>
    </source>
</evidence>
<comment type="function">
    <text evidence="7">Participates in both transcription termination and antitermination.</text>
</comment>
<dbReference type="InterPro" id="IPR010213">
    <property type="entry name" value="TF_NusA"/>
</dbReference>
<dbReference type="Pfam" id="PF00575">
    <property type="entry name" value="S1"/>
    <property type="match status" value="1"/>
</dbReference>
<dbReference type="Pfam" id="PF13184">
    <property type="entry name" value="KH_NusA_1st"/>
    <property type="match status" value="1"/>
</dbReference>
<keyword evidence="3 7" id="KW-0889">Transcription antitermination</keyword>
<dbReference type="Pfam" id="PF08529">
    <property type="entry name" value="NusA_N"/>
    <property type="match status" value="1"/>
</dbReference>
<dbReference type="SMART" id="SM00316">
    <property type="entry name" value="S1"/>
    <property type="match status" value="1"/>
</dbReference>
<feature type="compositionally biased region" description="Acidic residues" evidence="8">
    <location>
        <begin position="387"/>
        <end position="396"/>
    </location>
</feature>
<dbReference type="SMART" id="SM00322">
    <property type="entry name" value="KH"/>
    <property type="match status" value="2"/>
</dbReference>
<feature type="compositionally biased region" description="Basic and acidic residues" evidence="8">
    <location>
        <begin position="397"/>
        <end position="434"/>
    </location>
</feature>
<evidence type="ECO:0000256" key="3">
    <source>
        <dbReference type="ARBA" id="ARBA00022814"/>
    </source>
</evidence>
<dbReference type="InterPro" id="IPR025249">
    <property type="entry name" value="TF_NusA_KH_1st"/>
</dbReference>
<dbReference type="InterPro" id="IPR012340">
    <property type="entry name" value="NA-bd_OB-fold"/>
</dbReference>
<keyword evidence="4 7" id="KW-0694">RNA-binding</keyword>
<dbReference type="Proteomes" id="UP000285655">
    <property type="component" value="Unassembled WGS sequence"/>
</dbReference>
<dbReference type="EMBL" id="QZJW01000055">
    <property type="protein sequence ID" value="RJO60082.1"/>
    <property type="molecule type" value="Genomic_DNA"/>
</dbReference>
<feature type="region of interest" description="Disordered" evidence="8">
    <location>
        <begin position="373"/>
        <end position="508"/>
    </location>
</feature>
<keyword evidence="1 7" id="KW-0806">Transcription termination</keyword>
<evidence type="ECO:0000259" key="9">
    <source>
        <dbReference type="PROSITE" id="PS50126"/>
    </source>
</evidence>
<dbReference type="InterPro" id="IPR030842">
    <property type="entry name" value="TF_NusA_bacterial"/>
</dbReference>
<dbReference type="CDD" id="cd22529">
    <property type="entry name" value="KH-II_NusA_rpt2"/>
    <property type="match status" value="1"/>
</dbReference>
<dbReference type="GO" id="GO:0003700">
    <property type="term" value="F:DNA-binding transcription factor activity"/>
    <property type="evidence" value="ECO:0007669"/>
    <property type="project" value="InterPro"/>
</dbReference>
<proteinExistence type="inferred from homology"/>
<dbReference type="InterPro" id="IPR013735">
    <property type="entry name" value="TF_NusA_N"/>
</dbReference>
<keyword evidence="2 7" id="KW-0963">Cytoplasm</keyword>
<gene>
    <name evidence="7 10" type="primary">nusA</name>
    <name evidence="10" type="ORF">C4544_07000</name>
</gene>
<dbReference type="FunFam" id="3.30.300.20:FF:000002">
    <property type="entry name" value="Transcription termination/antitermination protein NusA"/>
    <property type="match status" value="1"/>
</dbReference>
<dbReference type="PANTHER" id="PTHR22648">
    <property type="entry name" value="TRANSCRIPTION TERMINATION FACTOR NUSA"/>
    <property type="match status" value="1"/>
</dbReference>
<dbReference type="FunFam" id="3.30.1480.10:FF:000002">
    <property type="entry name" value="Transcription termination/antitermination protein NusA"/>
    <property type="match status" value="1"/>
</dbReference>
<organism evidence="10 11">
    <name type="scientific">candidate division WS5 bacterium</name>
    <dbReference type="NCBI Taxonomy" id="2093353"/>
    <lineage>
        <taxon>Bacteria</taxon>
        <taxon>candidate division WS5</taxon>
    </lineage>
</organism>
<feature type="compositionally biased region" description="Basic and acidic residues" evidence="8">
    <location>
        <begin position="455"/>
        <end position="471"/>
    </location>
</feature>
<dbReference type="InterPro" id="IPR004087">
    <property type="entry name" value="KH_dom"/>
</dbReference>
<dbReference type="GO" id="GO:0003723">
    <property type="term" value="F:RNA binding"/>
    <property type="evidence" value="ECO:0007669"/>
    <property type="project" value="UniProtKB-UniRule"/>
</dbReference>
<evidence type="ECO:0000256" key="2">
    <source>
        <dbReference type="ARBA" id="ARBA00022490"/>
    </source>
</evidence>
<dbReference type="NCBIfam" id="TIGR01953">
    <property type="entry name" value="NusA"/>
    <property type="match status" value="1"/>
</dbReference>
<dbReference type="CDD" id="cd04455">
    <property type="entry name" value="S1_NusA"/>
    <property type="match status" value="1"/>
</dbReference>
<dbReference type="PANTHER" id="PTHR22648:SF0">
    <property type="entry name" value="TRANSCRIPTION TERMINATION_ANTITERMINATION PROTEIN NUSA"/>
    <property type="match status" value="1"/>
</dbReference>
<dbReference type="Gene3D" id="3.30.1480.10">
    <property type="entry name" value="NusA, N-terminal domain"/>
    <property type="match status" value="1"/>
</dbReference>